<protein>
    <recommendedName>
        <fullName evidence="10">1,3-beta-glucanosyltransferase</fullName>
        <ecNumber evidence="10">2.4.1.-</ecNumber>
    </recommendedName>
</protein>
<evidence type="ECO:0000256" key="8">
    <source>
        <dbReference type="ARBA" id="ARBA00023180"/>
    </source>
</evidence>
<evidence type="ECO:0000313" key="14">
    <source>
        <dbReference type="Proteomes" id="UP000807306"/>
    </source>
</evidence>
<dbReference type="GO" id="GO:0098552">
    <property type="term" value="C:side of membrane"/>
    <property type="evidence" value="ECO:0007669"/>
    <property type="project" value="UniProtKB-KW"/>
</dbReference>
<dbReference type="Pfam" id="PF07983">
    <property type="entry name" value="X8"/>
    <property type="match status" value="1"/>
</dbReference>
<dbReference type="GO" id="GO:0031505">
    <property type="term" value="P:fungal-type cell wall organization"/>
    <property type="evidence" value="ECO:0007669"/>
    <property type="project" value="TreeGrafter"/>
</dbReference>
<dbReference type="SUPFAM" id="SSF51445">
    <property type="entry name" value="(Trans)glycosidases"/>
    <property type="match status" value="1"/>
</dbReference>
<dbReference type="OrthoDB" id="421038at2759"/>
<dbReference type="SMART" id="SM00768">
    <property type="entry name" value="X8"/>
    <property type="match status" value="1"/>
</dbReference>
<feature type="chain" id="PRO_5040538246" description="1,3-beta-glucanosyltransferase" evidence="10">
    <location>
        <begin position="27"/>
        <end position="561"/>
    </location>
</feature>
<name>A0A9P6EUQ9_9AGAR</name>
<keyword evidence="13" id="KW-0378">Hydrolase</keyword>
<feature type="domain" description="X8" evidence="12">
    <location>
        <begin position="395"/>
        <end position="498"/>
    </location>
</feature>
<evidence type="ECO:0000256" key="3">
    <source>
        <dbReference type="ARBA" id="ARBA00007528"/>
    </source>
</evidence>
<dbReference type="PANTHER" id="PTHR31468:SF2">
    <property type="entry name" value="1,3-BETA-GLUCANOSYLTRANSFERASE GAS1"/>
    <property type="match status" value="1"/>
</dbReference>
<evidence type="ECO:0000259" key="12">
    <source>
        <dbReference type="SMART" id="SM00768"/>
    </source>
</evidence>
<dbReference type="InterPro" id="IPR017853">
    <property type="entry name" value="GH"/>
</dbReference>
<dbReference type="GO" id="GO:0071970">
    <property type="term" value="P:fungal-type cell wall (1-&gt;3)-beta-D-glucan biosynthetic process"/>
    <property type="evidence" value="ECO:0007669"/>
    <property type="project" value="TreeGrafter"/>
</dbReference>
<comment type="subcellular location">
    <subcellularLocation>
        <location evidence="1">Cell envelope</location>
    </subcellularLocation>
    <subcellularLocation>
        <location evidence="10">Cell membrane</location>
        <topology evidence="10">Lipid-anchor</topology>
        <topology evidence="10">GPI-anchor</topology>
    </subcellularLocation>
    <subcellularLocation>
        <location evidence="2">Membrane</location>
        <topology evidence="2">Lipid-anchor</topology>
        <topology evidence="2">GPI-anchor</topology>
    </subcellularLocation>
</comment>
<gene>
    <name evidence="13" type="ORF">CPB83DRAFT_830680</name>
</gene>
<evidence type="ECO:0000256" key="11">
    <source>
        <dbReference type="SAM" id="MobiDB-lite"/>
    </source>
</evidence>
<dbReference type="PANTHER" id="PTHR31468">
    <property type="entry name" value="1,3-BETA-GLUCANOSYLTRANSFERASE GAS1"/>
    <property type="match status" value="1"/>
</dbReference>
<evidence type="ECO:0000256" key="5">
    <source>
        <dbReference type="ARBA" id="ARBA00022729"/>
    </source>
</evidence>
<reference evidence="13" key="1">
    <citation type="submission" date="2020-11" db="EMBL/GenBank/DDBJ databases">
        <authorList>
            <consortium name="DOE Joint Genome Institute"/>
            <person name="Ahrendt S."/>
            <person name="Riley R."/>
            <person name="Andreopoulos W."/>
            <person name="Labutti K."/>
            <person name="Pangilinan J."/>
            <person name="Ruiz-Duenas F.J."/>
            <person name="Barrasa J.M."/>
            <person name="Sanchez-Garcia M."/>
            <person name="Camarero S."/>
            <person name="Miyauchi S."/>
            <person name="Serrano A."/>
            <person name="Linde D."/>
            <person name="Babiker R."/>
            <person name="Drula E."/>
            <person name="Ayuso-Fernandez I."/>
            <person name="Pacheco R."/>
            <person name="Padilla G."/>
            <person name="Ferreira P."/>
            <person name="Barriuso J."/>
            <person name="Kellner H."/>
            <person name="Castanera R."/>
            <person name="Alfaro M."/>
            <person name="Ramirez L."/>
            <person name="Pisabarro A.G."/>
            <person name="Kuo A."/>
            <person name="Tritt A."/>
            <person name="Lipzen A."/>
            <person name="He G."/>
            <person name="Yan M."/>
            <person name="Ng V."/>
            <person name="Cullen D."/>
            <person name="Martin F."/>
            <person name="Rosso M.-N."/>
            <person name="Henrissat B."/>
            <person name="Hibbett D."/>
            <person name="Martinez A.T."/>
            <person name="Grigoriev I.V."/>
        </authorList>
    </citation>
    <scope>NUCLEOTIDE SEQUENCE</scope>
    <source>
        <strain evidence="13">CBS 506.95</strain>
    </source>
</reference>
<dbReference type="Gene3D" id="3.20.20.80">
    <property type="entry name" value="Glycosidases"/>
    <property type="match status" value="1"/>
</dbReference>
<dbReference type="Proteomes" id="UP000807306">
    <property type="component" value="Unassembled WGS sequence"/>
</dbReference>
<dbReference type="EC" id="2.4.1.-" evidence="10"/>
<organism evidence="13 14">
    <name type="scientific">Crepidotus variabilis</name>
    <dbReference type="NCBI Taxonomy" id="179855"/>
    <lineage>
        <taxon>Eukaryota</taxon>
        <taxon>Fungi</taxon>
        <taxon>Dikarya</taxon>
        <taxon>Basidiomycota</taxon>
        <taxon>Agaricomycotina</taxon>
        <taxon>Agaricomycetes</taxon>
        <taxon>Agaricomycetidae</taxon>
        <taxon>Agaricales</taxon>
        <taxon>Agaricineae</taxon>
        <taxon>Crepidotaceae</taxon>
        <taxon>Crepidotus</taxon>
    </lineage>
</organism>
<keyword evidence="6 10" id="KW-0472">Membrane</keyword>
<sequence>MFGSPLLRAPVLATVLSGFLACGVQALPKITRTGKYLYDESGTRFYIKGVAYQEQGAVVESADNAFGEPSSFIDPLSVGDACKRDVSFLKDLGINTIRVYSVNSSLNHDDCMSTFSQAGIYTLIDLSLPLNGSIDRNQPAWGTNVLDQYTRTIDVFSKYDNVLGYNIGNEAVVGDHPTTAPFVKAAARDIKSYLSSKKITALIGYAAINGAADFRVPLANFLSCDPSGANSDSSSIDMYGLNNYEWCGDSTFAAAYQGTTQAFSNYNVVAYFGEFGCVPPSPPRPWTEVKELFSSDMAPVWSGGIAFSYFPASSAAGQFGMVTISSDSKTVTTGQDYDNLKSQYGAVSFINSPSQSSVSASSYPTCPTTINSVAVSTKLPPTPNEAACNCLESALSCQFTPKTSNYSTIVGEIIPFGCGLVGQAGGSCDEISGDGGNGTYGRVSYCDPAIKASYVMSLYYEATNKNAQSCSFAGNGTVNSKVPTSVPNAAAAASSCVASPDAVFVPSSAPSSTGKGSSSSGGSSASGKPSAGLSLTEGPHALVAVGMAAMVSLLGAAWTLA</sequence>
<keyword evidence="8" id="KW-0325">Glycoprotein</keyword>
<comment type="similarity">
    <text evidence="3 10">Belongs to the glycosyl hydrolase 72 family.</text>
</comment>
<dbReference type="AlphaFoldDB" id="A0A9P6EUQ9"/>
<keyword evidence="9 10" id="KW-0449">Lipoprotein</keyword>
<dbReference type="InterPro" id="IPR004886">
    <property type="entry name" value="Glucanosyltransferase"/>
</dbReference>
<evidence type="ECO:0000256" key="6">
    <source>
        <dbReference type="ARBA" id="ARBA00023136"/>
    </source>
</evidence>
<evidence type="ECO:0000256" key="7">
    <source>
        <dbReference type="ARBA" id="ARBA00023157"/>
    </source>
</evidence>
<feature type="region of interest" description="Disordered" evidence="11">
    <location>
        <begin position="508"/>
        <end position="532"/>
    </location>
</feature>
<feature type="signal peptide" evidence="10">
    <location>
        <begin position="1"/>
        <end position="26"/>
    </location>
</feature>
<keyword evidence="10" id="KW-0808">Transferase</keyword>
<dbReference type="Pfam" id="PF03198">
    <property type="entry name" value="Glyco_hydro_72"/>
    <property type="match status" value="1"/>
</dbReference>
<dbReference type="Gene3D" id="1.20.58.1040">
    <property type="match status" value="1"/>
</dbReference>
<evidence type="ECO:0000256" key="2">
    <source>
        <dbReference type="ARBA" id="ARBA00004589"/>
    </source>
</evidence>
<evidence type="ECO:0000256" key="1">
    <source>
        <dbReference type="ARBA" id="ARBA00004196"/>
    </source>
</evidence>
<comment type="function">
    <text evidence="10">Splits internally a 1,3-beta-glucan molecule and transfers the newly generated reducing end (the donor) to the non-reducing end of another 1,3-beta-glucan molecule (the acceptor) forming a 1,3-beta linkage, resulting in the elongation of 1,3-beta-glucan chains in the cell wall.</text>
</comment>
<proteinExistence type="inferred from homology"/>
<keyword evidence="7" id="KW-1015">Disulfide bond</keyword>
<keyword evidence="14" id="KW-1185">Reference proteome</keyword>
<evidence type="ECO:0000256" key="4">
    <source>
        <dbReference type="ARBA" id="ARBA00022622"/>
    </source>
</evidence>
<dbReference type="GO" id="GO:0042124">
    <property type="term" value="F:1,3-beta-glucanosyltransferase activity"/>
    <property type="evidence" value="ECO:0007669"/>
    <property type="project" value="TreeGrafter"/>
</dbReference>
<accession>A0A9P6EUQ9</accession>
<dbReference type="GO" id="GO:0005886">
    <property type="term" value="C:plasma membrane"/>
    <property type="evidence" value="ECO:0007669"/>
    <property type="project" value="UniProtKB-SubCell"/>
</dbReference>
<dbReference type="InterPro" id="IPR012946">
    <property type="entry name" value="X8"/>
</dbReference>
<keyword evidence="4 10" id="KW-0336">GPI-anchor</keyword>
<dbReference type="EMBL" id="MU157824">
    <property type="protein sequence ID" value="KAF9535746.1"/>
    <property type="molecule type" value="Genomic_DNA"/>
</dbReference>
<evidence type="ECO:0000313" key="13">
    <source>
        <dbReference type="EMBL" id="KAF9535746.1"/>
    </source>
</evidence>
<keyword evidence="5 10" id="KW-0732">Signal</keyword>
<evidence type="ECO:0000256" key="10">
    <source>
        <dbReference type="RuleBase" id="RU361209"/>
    </source>
</evidence>
<evidence type="ECO:0000256" key="9">
    <source>
        <dbReference type="ARBA" id="ARBA00023288"/>
    </source>
</evidence>
<comment type="caution">
    <text evidence="13">The sequence shown here is derived from an EMBL/GenBank/DDBJ whole genome shotgun (WGS) entry which is preliminary data.</text>
</comment>
<dbReference type="GO" id="GO:0016787">
    <property type="term" value="F:hydrolase activity"/>
    <property type="evidence" value="ECO:0007669"/>
    <property type="project" value="UniProtKB-KW"/>
</dbReference>